<dbReference type="EMBL" id="JBFXLU010000252">
    <property type="protein sequence ID" value="KAL2833062.1"/>
    <property type="molecule type" value="Genomic_DNA"/>
</dbReference>
<feature type="region of interest" description="Disordered" evidence="1">
    <location>
        <begin position="360"/>
        <end position="385"/>
    </location>
</feature>
<sequence>MSSAKPKHSFRVTKTPKRLQDFAGNLKKALEDTRARAGNPYDTVAVLAIHWGNDEMGEEALEQELLAVFSDIYGYKTESFTIPTVASAVALHEKLAIWTSENHGPRTLRILVYSGHASDAGTTSVAWYFGGRASSTGQLVGPRIDWFNARHNVEVGEGDVCYIFDCCSGGAAALYDGPEVICASGWDQQAAASLNSSFTRALIDTLKGLDGATETIAGIYSILFRSAHQSQVSACPVHVQRQGQPSITLGKLRPADGNTGDDKRTKTEHRVLLSVHIKDSKPDVQAWNNWLSKNLPPGLLSAVVRIESIFRTSSSVLLVTIPIELWTMLDLNDESFSFVAHVQSSNILPALERSLQTQLPFRPGPGARSAENTPPHSHKYRKSLG</sequence>
<accession>A0ABR4IZ46</accession>
<organism evidence="2 3">
    <name type="scientific">Aspergillus pseudoustus</name>
    <dbReference type="NCBI Taxonomy" id="1810923"/>
    <lineage>
        <taxon>Eukaryota</taxon>
        <taxon>Fungi</taxon>
        <taxon>Dikarya</taxon>
        <taxon>Ascomycota</taxon>
        <taxon>Pezizomycotina</taxon>
        <taxon>Eurotiomycetes</taxon>
        <taxon>Eurotiomycetidae</taxon>
        <taxon>Eurotiales</taxon>
        <taxon>Aspergillaceae</taxon>
        <taxon>Aspergillus</taxon>
        <taxon>Aspergillus subgen. Nidulantes</taxon>
    </lineage>
</organism>
<evidence type="ECO:0000256" key="1">
    <source>
        <dbReference type="SAM" id="MobiDB-lite"/>
    </source>
</evidence>
<reference evidence="2 3" key="1">
    <citation type="submission" date="2024-07" db="EMBL/GenBank/DDBJ databases">
        <title>Section-level genome sequencing and comparative genomics of Aspergillus sections Usti and Cavernicolus.</title>
        <authorList>
            <consortium name="Lawrence Berkeley National Laboratory"/>
            <person name="Nybo J.L."/>
            <person name="Vesth T.C."/>
            <person name="Theobald S."/>
            <person name="Frisvad J.C."/>
            <person name="Larsen T.O."/>
            <person name="Kjaerboelling I."/>
            <person name="Rothschild-Mancinelli K."/>
            <person name="Lyhne E.K."/>
            <person name="Kogle M.E."/>
            <person name="Barry K."/>
            <person name="Clum A."/>
            <person name="Na H."/>
            <person name="Ledsgaard L."/>
            <person name="Lin J."/>
            <person name="Lipzen A."/>
            <person name="Kuo A."/>
            <person name="Riley R."/>
            <person name="Mondo S."/>
            <person name="Labutti K."/>
            <person name="Haridas S."/>
            <person name="Pangalinan J."/>
            <person name="Salamov A.A."/>
            <person name="Simmons B.A."/>
            <person name="Magnuson J.K."/>
            <person name="Chen J."/>
            <person name="Drula E."/>
            <person name="Henrissat B."/>
            <person name="Wiebenga A."/>
            <person name="Lubbers R.J."/>
            <person name="Gomes A.C."/>
            <person name="Makela M.R."/>
            <person name="Stajich J."/>
            <person name="Grigoriev I.V."/>
            <person name="Mortensen U.H."/>
            <person name="De Vries R.P."/>
            <person name="Baker S.E."/>
            <person name="Andersen M.R."/>
        </authorList>
    </citation>
    <scope>NUCLEOTIDE SEQUENCE [LARGE SCALE GENOMIC DNA]</scope>
    <source>
        <strain evidence="2 3">CBS 123904</strain>
    </source>
</reference>
<protein>
    <recommendedName>
        <fullName evidence="4">Caspase domain-containing protein</fullName>
    </recommendedName>
</protein>
<feature type="compositionally biased region" description="Basic residues" evidence="1">
    <location>
        <begin position="376"/>
        <end position="385"/>
    </location>
</feature>
<evidence type="ECO:0008006" key="4">
    <source>
        <dbReference type="Google" id="ProtNLM"/>
    </source>
</evidence>
<comment type="caution">
    <text evidence="2">The sequence shown here is derived from an EMBL/GenBank/DDBJ whole genome shotgun (WGS) entry which is preliminary data.</text>
</comment>
<evidence type="ECO:0000313" key="3">
    <source>
        <dbReference type="Proteomes" id="UP001610446"/>
    </source>
</evidence>
<name>A0ABR4IZ46_9EURO</name>
<evidence type="ECO:0000313" key="2">
    <source>
        <dbReference type="EMBL" id="KAL2833062.1"/>
    </source>
</evidence>
<keyword evidence="3" id="KW-1185">Reference proteome</keyword>
<gene>
    <name evidence="2" type="ORF">BJY01DRAFT_253664</name>
</gene>
<proteinExistence type="predicted"/>
<dbReference type="Proteomes" id="UP001610446">
    <property type="component" value="Unassembled WGS sequence"/>
</dbReference>